<sequence length="495" mass="56538">MISEKLQKAREFEQEQLSKISPEERPSFHVTGGTGWINDPNGFSYYNGEYHLFYQYHPYSNEWGPMHWGHLSSKDMLVWKRLPVVMAPEESYDNFGCFSGSALELSDGRHLLMYTGVGYVGDTPMANGELPTHQTQCMAVGDGVNYEKYENNPVITGDDIPEGGSKVDFRDPKIWKEDDGYFYAVISNMTDDGNSRILLYRSPDGFKWEYVTVLDHSDAKLGKMWECPDFYEVDGKHVLVVSPMAMLPEGLKFHVGHSVIYLTGTYDKETHKFVREDVQPLDSGIDFYAPQSMLTPDGRRVMIAWMQAWPNSKFVPDGAKYFGQMTVPREINYRNGRLIQQPVREIENYRGELVQHHNVEISEETALDGIKGRVLDMTVKLKVTDDFSKFAIKLAADDTYSSYITYDPAKEVLNIDRSRSGYLYDILHTRDIQVKPVDGEVTLRILMDKFSVEIFINDGSQTATMVLFTPQEADQITFSAEGKAEISIDKYNLVF</sequence>
<keyword evidence="6 8" id="KW-0326">Glycosidase</keyword>
<evidence type="ECO:0000256" key="5">
    <source>
        <dbReference type="ARBA" id="ARBA00022801"/>
    </source>
</evidence>
<dbReference type="PANTHER" id="PTHR43101:SF1">
    <property type="entry name" value="BETA-FRUCTOSIDASE"/>
    <property type="match status" value="1"/>
</dbReference>
<feature type="domain" description="Glycosyl hydrolase family 32 N-terminal" evidence="10">
    <location>
        <begin position="29"/>
        <end position="342"/>
    </location>
</feature>
<evidence type="ECO:0000256" key="1">
    <source>
        <dbReference type="ARBA" id="ARBA00004914"/>
    </source>
</evidence>
<keyword evidence="9" id="KW-0963">Cytoplasm</keyword>
<dbReference type="InterPro" id="IPR051214">
    <property type="entry name" value="GH32_Enzymes"/>
</dbReference>
<dbReference type="Proteomes" id="UP001446032">
    <property type="component" value="Unassembled WGS sequence"/>
</dbReference>
<protein>
    <recommendedName>
        <fullName evidence="4 8">Sucrose-6-phosphate hydrolase</fullName>
        <ecNumber evidence="3 8">3.2.1.26</ecNumber>
    </recommendedName>
    <alternativeName>
        <fullName evidence="7 9">Invertase</fullName>
    </alternativeName>
</protein>
<dbReference type="InterPro" id="IPR013320">
    <property type="entry name" value="ConA-like_dom_sf"/>
</dbReference>
<dbReference type="CDD" id="cd08996">
    <property type="entry name" value="GH32_FFase"/>
    <property type="match status" value="1"/>
</dbReference>
<comment type="caution">
    <text evidence="12">The sequence shown here is derived from an EMBL/GenBank/DDBJ whole genome shotgun (WGS) entry which is preliminary data.</text>
</comment>
<dbReference type="EMBL" id="JBBMEI010000006">
    <property type="protein sequence ID" value="MEQ2357360.1"/>
    <property type="molecule type" value="Genomic_DNA"/>
</dbReference>
<name>A0ABV1AI07_9FIRM</name>
<organism evidence="12 13">
    <name type="scientific">Blautia intestinihominis</name>
    <dbReference type="NCBI Taxonomy" id="3133152"/>
    <lineage>
        <taxon>Bacteria</taxon>
        <taxon>Bacillati</taxon>
        <taxon>Bacillota</taxon>
        <taxon>Clostridia</taxon>
        <taxon>Lachnospirales</taxon>
        <taxon>Lachnospiraceae</taxon>
        <taxon>Blautia</taxon>
    </lineage>
</organism>
<dbReference type="EC" id="3.2.1.26" evidence="3 8"/>
<reference evidence="12 13" key="1">
    <citation type="submission" date="2024-03" db="EMBL/GenBank/DDBJ databases">
        <title>Human intestinal bacterial collection.</title>
        <authorList>
            <person name="Pauvert C."/>
            <person name="Hitch T.C.A."/>
            <person name="Clavel T."/>
        </authorList>
    </citation>
    <scope>NUCLEOTIDE SEQUENCE [LARGE SCALE GENOMIC DNA]</scope>
    <source>
        <strain evidence="12 13">CLA-AA-H95</strain>
    </source>
</reference>
<comment type="pathway">
    <text evidence="1 9">Glycan biosynthesis; sucrose metabolism.</text>
</comment>
<feature type="domain" description="Glycosyl hydrolase family 32 C-terminal" evidence="11">
    <location>
        <begin position="345"/>
        <end position="486"/>
    </location>
</feature>
<evidence type="ECO:0000259" key="10">
    <source>
        <dbReference type="Pfam" id="PF00251"/>
    </source>
</evidence>
<dbReference type="InterPro" id="IPR006232">
    <property type="entry name" value="Suc6P_hydrolase"/>
</dbReference>
<dbReference type="InterPro" id="IPR013148">
    <property type="entry name" value="Glyco_hydro_32_N"/>
</dbReference>
<dbReference type="InterPro" id="IPR001362">
    <property type="entry name" value="Glyco_hydro_32"/>
</dbReference>
<dbReference type="Gene3D" id="2.60.120.560">
    <property type="entry name" value="Exo-inulinase, domain 1"/>
    <property type="match status" value="1"/>
</dbReference>
<proteinExistence type="inferred from homology"/>
<evidence type="ECO:0000256" key="8">
    <source>
        <dbReference type="RuleBase" id="RU362110"/>
    </source>
</evidence>
<dbReference type="Pfam" id="PF08244">
    <property type="entry name" value="Glyco_hydro_32C"/>
    <property type="match status" value="1"/>
</dbReference>
<keyword evidence="5 8" id="KW-0378">Hydrolase</keyword>
<comment type="function">
    <text evidence="9">Enables the bacterium to metabolize sucrose as a sole carbon source.</text>
</comment>
<evidence type="ECO:0000256" key="9">
    <source>
        <dbReference type="RuleBase" id="RU365015"/>
    </source>
</evidence>
<comment type="subcellular location">
    <subcellularLocation>
        <location evidence="9">Cytoplasm</location>
    </subcellularLocation>
</comment>
<keyword evidence="9" id="KW-0119">Carbohydrate metabolism</keyword>
<dbReference type="GO" id="GO:0016787">
    <property type="term" value="F:hydrolase activity"/>
    <property type="evidence" value="ECO:0007669"/>
    <property type="project" value="UniProtKB-KW"/>
</dbReference>
<evidence type="ECO:0000256" key="7">
    <source>
        <dbReference type="ARBA" id="ARBA00033367"/>
    </source>
</evidence>
<dbReference type="NCBIfam" id="TIGR01322">
    <property type="entry name" value="scrB_fam"/>
    <property type="match status" value="1"/>
</dbReference>
<evidence type="ECO:0000256" key="3">
    <source>
        <dbReference type="ARBA" id="ARBA00012758"/>
    </source>
</evidence>
<evidence type="ECO:0000313" key="13">
    <source>
        <dbReference type="Proteomes" id="UP001446032"/>
    </source>
</evidence>
<accession>A0ABV1AI07</accession>
<evidence type="ECO:0000259" key="11">
    <source>
        <dbReference type="Pfam" id="PF08244"/>
    </source>
</evidence>
<comment type="catalytic activity">
    <reaction evidence="8">
        <text>Hydrolysis of terminal non-reducing beta-D-fructofuranoside residues in beta-D-fructofuranosides.</text>
        <dbReference type="EC" id="3.2.1.26"/>
    </reaction>
</comment>
<dbReference type="SUPFAM" id="SSF75005">
    <property type="entry name" value="Arabinanase/levansucrase/invertase"/>
    <property type="match status" value="1"/>
</dbReference>
<dbReference type="InterPro" id="IPR013189">
    <property type="entry name" value="Glyco_hydro_32_C"/>
</dbReference>
<evidence type="ECO:0000256" key="4">
    <source>
        <dbReference type="ARBA" id="ARBA00019623"/>
    </source>
</evidence>
<dbReference type="Gene3D" id="2.115.10.20">
    <property type="entry name" value="Glycosyl hydrolase domain, family 43"/>
    <property type="match status" value="1"/>
</dbReference>
<keyword evidence="13" id="KW-1185">Reference proteome</keyword>
<dbReference type="Pfam" id="PF00251">
    <property type="entry name" value="Glyco_hydro_32N"/>
    <property type="match status" value="1"/>
</dbReference>
<evidence type="ECO:0000313" key="12">
    <source>
        <dbReference type="EMBL" id="MEQ2357360.1"/>
    </source>
</evidence>
<comment type="similarity">
    <text evidence="2 8">Belongs to the glycosyl hydrolase 32 family.</text>
</comment>
<evidence type="ECO:0000256" key="6">
    <source>
        <dbReference type="ARBA" id="ARBA00023295"/>
    </source>
</evidence>
<dbReference type="PANTHER" id="PTHR43101">
    <property type="entry name" value="BETA-FRUCTOSIDASE"/>
    <property type="match status" value="1"/>
</dbReference>
<dbReference type="SUPFAM" id="SSF49899">
    <property type="entry name" value="Concanavalin A-like lectins/glucanases"/>
    <property type="match status" value="1"/>
</dbReference>
<gene>
    <name evidence="12" type="ORF">WMO75_03200</name>
</gene>
<dbReference type="RefSeq" id="WP_349077612.1">
    <property type="nucleotide sequence ID" value="NZ_JBBMEI010000006.1"/>
</dbReference>
<dbReference type="SMART" id="SM00640">
    <property type="entry name" value="Glyco_32"/>
    <property type="match status" value="1"/>
</dbReference>
<evidence type="ECO:0000256" key="2">
    <source>
        <dbReference type="ARBA" id="ARBA00009902"/>
    </source>
</evidence>
<dbReference type="InterPro" id="IPR023296">
    <property type="entry name" value="Glyco_hydro_beta-prop_sf"/>
</dbReference>